<name>A0A2A5T349_9GAMM</name>
<accession>A0A2A5T349</accession>
<protein>
    <submittedName>
        <fullName evidence="1">Uncharacterized protein</fullName>
    </submittedName>
</protein>
<reference evidence="2" key="1">
    <citation type="submission" date="2017-04" db="EMBL/GenBank/DDBJ databases">
        <title>Genome evolution of the luminous symbionts of deep sea anglerfish.</title>
        <authorList>
            <person name="Hendry T.A."/>
        </authorList>
    </citation>
    <scope>NUCLEOTIDE SEQUENCE [LARGE SCALE GENOMIC DNA]</scope>
</reference>
<gene>
    <name evidence="1" type="ORF">BTN49_1797</name>
</gene>
<comment type="caution">
    <text evidence="1">The sequence shown here is derived from an EMBL/GenBank/DDBJ whole genome shotgun (WGS) entry which is preliminary data.</text>
</comment>
<dbReference type="AlphaFoldDB" id="A0A2A5T349"/>
<evidence type="ECO:0000313" key="1">
    <source>
        <dbReference type="EMBL" id="PCS22574.1"/>
    </source>
</evidence>
<dbReference type="EMBL" id="NBYY01000016">
    <property type="protein sequence ID" value="PCS22574.1"/>
    <property type="molecule type" value="Genomic_DNA"/>
</dbReference>
<sequence>MEYQITVCTAGSYKKAPIVNQGYCITTLILMTYKVIAYLL</sequence>
<proteinExistence type="predicted"/>
<evidence type="ECO:0000313" key="2">
    <source>
        <dbReference type="Proteomes" id="UP000219020"/>
    </source>
</evidence>
<dbReference type="Proteomes" id="UP000219020">
    <property type="component" value="Unassembled WGS sequence"/>
</dbReference>
<organism evidence="1 2">
    <name type="scientific">Candidatus Enterovibrio escicola</name>
    <dbReference type="NCBI Taxonomy" id="1927127"/>
    <lineage>
        <taxon>Bacteria</taxon>
        <taxon>Pseudomonadati</taxon>
        <taxon>Pseudomonadota</taxon>
        <taxon>Gammaproteobacteria</taxon>
        <taxon>Vibrionales</taxon>
        <taxon>Vibrionaceae</taxon>
        <taxon>Enterovibrio</taxon>
    </lineage>
</organism>
<keyword evidence="2" id="KW-1185">Reference proteome</keyword>